<evidence type="ECO:0000313" key="1">
    <source>
        <dbReference type="EMBL" id="RZF22082.1"/>
    </source>
</evidence>
<sequence length="303" mass="35666">MIVISEDSSMEENQVYHLESEFIRVSVSSLGAGLLSIFDLESNVEYLWQGHPTLHPWKPQIQFPIVGKLKDDQYWLGRKYYRMQKDGYLKELLFEVKNQRRDRITFVHTNTNDTELIFPFRYSIEITYMVYGPKLTVSFVIKNLDKKEMFFSLGFGPTFNLPLGYESVEDCFIELDREEERGAYFLENDLVNFHDADNKKIMNNRRIFVNQENFRGEEMVFKDIISSNVTLKNLVNEKSVNIDFGNIPYLSIWTYPGAKFVRISPAFGVTDALDSNNDFYMKEGLVDLEQEKTFKHEIVFHIR</sequence>
<dbReference type="Gene3D" id="2.70.98.10">
    <property type="match status" value="1"/>
</dbReference>
<dbReference type="EMBL" id="QDKL01000002">
    <property type="protein sequence ID" value="RZF22082.1"/>
    <property type="molecule type" value="Genomic_DNA"/>
</dbReference>
<evidence type="ECO:0008006" key="3">
    <source>
        <dbReference type="Google" id="ProtNLM"/>
    </source>
</evidence>
<dbReference type="Pfam" id="PF01263">
    <property type="entry name" value="Aldose_epim"/>
    <property type="match status" value="1"/>
</dbReference>
<dbReference type="InterPro" id="IPR014718">
    <property type="entry name" value="GH-type_carb-bd"/>
</dbReference>
<proteinExistence type="predicted"/>
<dbReference type="InterPro" id="IPR008183">
    <property type="entry name" value="Aldose_1/G6P_1-epimerase"/>
</dbReference>
<dbReference type="InterPro" id="IPR011013">
    <property type="entry name" value="Gal_mutarotase_sf_dom"/>
</dbReference>
<dbReference type="SUPFAM" id="SSF74650">
    <property type="entry name" value="Galactose mutarotase-like"/>
    <property type="match status" value="1"/>
</dbReference>
<gene>
    <name evidence="1" type="ORF">DAY19_10395</name>
</gene>
<accession>A0ABY0IGK6</accession>
<comment type="caution">
    <text evidence="1">The sequence shown here is derived from an EMBL/GenBank/DDBJ whole genome shotgun (WGS) entry which is preliminary data.</text>
</comment>
<keyword evidence="2" id="KW-1185">Reference proteome</keyword>
<dbReference type="Proteomes" id="UP000443582">
    <property type="component" value="Unassembled WGS sequence"/>
</dbReference>
<reference evidence="2" key="1">
    <citation type="journal article" date="2019" name="Int. J. Syst. Evol. Microbiol.">
        <title>Halobacteriovorax valvorus sp. nov., a novel prokaryotic predator isolated from coastal seawater of China.</title>
        <authorList>
            <person name="Chen M.-X."/>
        </authorList>
    </citation>
    <scope>NUCLEOTIDE SEQUENCE [LARGE SCALE GENOMIC DNA]</scope>
    <source>
        <strain evidence="2">BL9</strain>
    </source>
</reference>
<protein>
    <recommendedName>
        <fullName evidence="3">Aldose epimerase</fullName>
    </recommendedName>
</protein>
<name>A0ABY0IGK6_9BACT</name>
<evidence type="ECO:0000313" key="2">
    <source>
        <dbReference type="Proteomes" id="UP000443582"/>
    </source>
</evidence>
<organism evidence="1 2">
    <name type="scientific">Halobacteriovorax vibrionivorans</name>
    <dbReference type="NCBI Taxonomy" id="2152716"/>
    <lineage>
        <taxon>Bacteria</taxon>
        <taxon>Pseudomonadati</taxon>
        <taxon>Bdellovibrionota</taxon>
        <taxon>Bacteriovoracia</taxon>
        <taxon>Bacteriovoracales</taxon>
        <taxon>Halobacteriovoraceae</taxon>
        <taxon>Halobacteriovorax</taxon>
    </lineage>
</organism>